<accession>A0AAD7I347</accession>
<protein>
    <submittedName>
        <fullName evidence="3">Uncharacterized protein</fullName>
    </submittedName>
</protein>
<evidence type="ECO:0000313" key="4">
    <source>
        <dbReference type="Proteomes" id="UP001215280"/>
    </source>
</evidence>
<feature type="chain" id="PRO_5042221340" evidence="2">
    <location>
        <begin position="20"/>
        <end position="307"/>
    </location>
</feature>
<evidence type="ECO:0000256" key="2">
    <source>
        <dbReference type="SAM" id="SignalP"/>
    </source>
</evidence>
<name>A0AAD7I347_9AGAR</name>
<evidence type="ECO:0000313" key="3">
    <source>
        <dbReference type="EMBL" id="KAJ7733044.1"/>
    </source>
</evidence>
<feature type="region of interest" description="Disordered" evidence="1">
    <location>
        <begin position="212"/>
        <end position="258"/>
    </location>
</feature>
<feature type="compositionally biased region" description="Low complexity" evidence="1">
    <location>
        <begin position="226"/>
        <end position="244"/>
    </location>
</feature>
<keyword evidence="4" id="KW-1185">Reference proteome</keyword>
<sequence length="307" mass="33572">MPPIPLPFASTWLCSSLWALDLRVSLIDIRTAITRQANAATHRPHVPADQCLLLWTVPPDASSGWCSLTKDPLLADSSATFHATQLDLIFGHSYRIGGSLALLAAGHPRLGRAHRGHMYPVVVRLPPYSSFIFNMKFPASPLLSSPSSFFASLALVWGPRARLVALARACGPVSFAPLGCFWSPLPDLSWPWCAGSAVAAIRLPDPDFAAPSRCPAKSSRPERPSLPHTHTRPSPSSLPLLSPSQERSNEGPPALRDHRLVTNRIRQARGCAYHGRLFHRTIGLLTATLETFIQDRYEFIVNTMASV</sequence>
<organism evidence="3 4">
    <name type="scientific">Mycena maculata</name>
    <dbReference type="NCBI Taxonomy" id="230809"/>
    <lineage>
        <taxon>Eukaryota</taxon>
        <taxon>Fungi</taxon>
        <taxon>Dikarya</taxon>
        <taxon>Basidiomycota</taxon>
        <taxon>Agaricomycotina</taxon>
        <taxon>Agaricomycetes</taxon>
        <taxon>Agaricomycetidae</taxon>
        <taxon>Agaricales</taxon>
        <taxon>Marasmiineae</taxon>
        <taxon>Mycenaceae</taxon>
        <taxon>Mycena</taxon>
    </lineage>
</organism>
<keyword evidence="2" id="KW-0732">Signal</keyword>
<dbReference type="Proteomes" id="UP001215280">
    <property type="component" value="Unassembled WGS sequence"/>
</dbReference>
<comment type="caution">
    <text evidence="3">The sequence shown here is derived from an EMBL/GenBank/DDBJ whole genome shotgun (WGS) entry which is preliminary data.</text>
</comment>
<gene>
    <name evidence="3" type="ORF">DFH07DRAFT_968125</name>
</gene>
<proteinExistence type="predicted"/>
<reference evidence="3" key="1">
    <citation type="submission" date="2023-03" db="EMBL/GenBank/DDBJ databases">
        <title>Massive genome expansion in bonnet fungi (Mycena s.s.) driven by repeated elements and novel gene families across ecological guilds.</title>
        <authorList>
            <consortium name="Lawrence Berkeley National Laboratory"/>
            <person name="Harder C.B."/>
            <person name="Miyauchi S."/>
            <person name="Viragh M."/>
            <person name="Kuo A."/>
            <person name="Thoen E."/>
            <person name="Andreopoulos B."/>
            <person name="Lu D."/>
            <person name="Skrede I."/>
            <person name="Drula E."/>
            <person name="Henrissat B."/>
            <person name="Morin E."/>
            <person name="Kohler A."/>
            <person name="Barry K."/>
            <person name="LaButti K."/>
            <person name="Morin E."/>
            <person name="Salamov A."/>
            <person name="Lipzen A."/>
            <person name="Mereny Z."/>
            <person name="Hegedus B."/>
            <person name="Baldrian P."/>
            <person name="Stursova M."/>
            <person name="Weitz H."/>
            <person name="Taylor A."/>
            <person name="Grigoriev I.V."/>
            <person name="Nagy L.G."/>
            <person name="Martin F."/>
            <person name="Kauserud H."/>
        </authorList>
    </citation>
    <scope>NUCLEOTIDE SEQUENCE</scope>
    <source>
        <strain evidence="3">CBHHK188m</strain>
    </source>
</reference>
<dbReference type="AlphaFoldDB" id="A0AAD7I347"/>
<evidence type="ECO:0000256" key="1">
    <source>
        <dbReference type="SAM" id="MobiDB-lite"/>
    </source>
</evidence>
<dbReference type="EMBL" id="JARJLG010000170">
    <property type="protein sequence ID" value="KAJ7733044.1"/>
    <property type="molecule type" value="Genomic_DNA"/>
</dbReference>
<feature type="signal peptide" evidence="2">
    <location>
        <begin position="1"/>
        <end position="19"/>
    </location>
</feature>